<reference evidence="2" key="1">
    <citation type="journal article" date="2022" name="Microb. Genom.">
        <title>A global pangenome for the wheat fungal pathogen Pyrenophora tritici-repentis and prediction of effector protein structural homology.</title>
        <authorList>
            <person name="Moolhuijzen P.M."/>
            <person name="See P.T."/>
            <person name="Shi G."/>
            <person name="Powell H.R."/>
            <person name="Cockram J."/>
            <person name="Jorgensen L.N."/>
            <person name="Benslimane H."/>
            <person name="Strelkov S.E."/>
            <person name="Turner J."/>
            <person name="Liu Z."/>
            <person name="Moffat C.S."/>
        </authorList>
    </citation>
    <scope>NUCLEOTIDE SEQUENCE [LARGE SCALE GENOMIC DNA]</scope>
</reference>
<evidence type="ECO:0000313" key="2">
    <source>
        <dbReference type="Proteomes" id="UP000249757"/>
    </source>
</evidence>
<protein>
    <submittedName>
        <fullName evidence="1">Uncharacterized protein</fullName>
    </submittedName>
</protein>
<organism evidence="1 2">
    <name type="scientific">Pyrenophora tritici-repentis</name>
    <dbReference type="NCBI Taxonomy" id="45151"/>
    <lineage>
        <taxon>Eukaryota</taxon>
        <taxon>Fungi</taxon>
        <taxon>Dikarya</taxon>
        <taxon>Ascomycota</taxon>
        <taxon>Pezizomycotina</taxon>
        <taxon>Dothideomycetes</taxon>
        <taxon>Pleosporomycetidae</taxon>
        <taxon>Pleosporales</taxon>
        <taxon>Pleosporineae</taxon>
        <taxon>Pleosporaceae</taxon>
        <taxon>Pyrenophora</taxon>
    </lineage>
</organism>
<name>A0A922T054_9PLEO</name>
<evidence type="ECO:0000313" key="1">
    <source>
        <dbReference type="EMBL" id="KAI1515995.1"/>
    </source>
</evidence>
<gene>
    <name evidence="1" type="ORF">Ptr86124_004532</name>
</gene>
<dbReference type="OMA" id="MGEHESK"/>
<dbReference type="OrthoDB" id="3690310at2759"/>
<dbReference type="EMBL" id="NRDI02000005">
    <property type="protein sequence ID" value="KAI1515995.1"/>
    <property type="molecule type" value="Genomic_DNA"/>
</dbReference>
<keyword evidence="2" id="KW-1185">Reference proteome</keyword>
<dbReference type="AlphaFoldDB" id="A0A922T054"/>
<accession>A0A922T054</accession>
<dbReference type="Proteomes" id="UP000249757">
    <property type="component" value="Unassembled WGS sequence"/>
</dbReference>
<sequence>MAAHTVSDDVTVRLTEDVYQDQFEWAALVNDVADSIGSETSDNTAKDLVKLLLSMAGRDLVKLHRLVEVVQDRIEMQSTWAATAAAKFYCALLDSIDSDLELDVSFGDTLLGERIVIKYILDISGDFVNRPDWGTKPIAILKLTRNLLDRCSLYGQYASAAGLLAHGLLERMSQSVYLFFADNFDIFALFAYAMVPILDGTERNGNSERVNSMLKALKKADYERTELQHFQIEGLFICLDRSNLYREHDSVSSTPEWVSRVESVQKMVIRPKVEVNLPLFATMSDWKHPSISCMIQHASQAMRIDAPRSTQTATLDMFQAMVHSEHLFSNKNLQTLIEFVFSVGPALDGMAETSQCSRLTSLLDELRYSPTERTTTDSCDIEGLCRILGRSYVVAIGTSSSKPVGEGAEEEEKAL</sequence>
<proteinExistence type="predicted"/>
<comment type="caution">
    <text evidence="1">The sequence shown here is derived from an EMBL/GenBank/DDBJ whole genome shotgun (WGS) entry which is preliminary data.</text>
</comment>